<dbReference type="AlphaFoldDB" id="A0A840WVT0"/>
<evidence type="ECO:0000256" key="1">
    <source>
        <dbReference type="SAM" id="MobiDB-lite"/>
    </source>
</evidence>
<dbReference type="EMBL" id="JACHDO010000001">
    <property type="protein sequence ID" value="MBB5495627.1"/>
    <property type="molecule type" value="Genomic_DNA"/>
</dbReference>
<evidence type="ECO:0000313" key="3">
    <source>
        <dbReference type="EMBL" id="MBB5495627.1"/>
    </source>
</evidence>
<feature type="transmembrane region" description="Helical" evidence="2">
    <location>
        <begin position="38"/>
        <end position="62"/>
    </location>
</feature>
<name>A0A840WVT0_9ACTN</name>
<gene>
    <name evidence="3" type="ORF">HNR07_006764</name>
</gene>
<evidence type="ECO:0000256" key="2">
    <source>
        <dbReference type="SAM" id="Phobius"/>
    </source>
</evidence>
<feature type="region of interest" description="Disordered" evidence="1">
    <location>
        <begin position="1"/>
        <end position="35"/>
    </location>
</feature>
<reference evidence="3 4" key="1">
    <citation type="submission" date="2020-08" db="EMBL/GenBank/DDBJ databases">
        <title>Sequencing the genomes of 1000 actinobacteria strains.</title>
        <authorList>
            <person name="Klenk H.-P."/>
        </authorList>
    </citation>
    <scope>NUCLEOTIDE SEQUENCE [LARGE SCALE GENOMIC DNA]</scope>
    <source>
        <strain evidence="3 4">DSM 44598</strain>
    </source>
</reference>
<dbReference type="RefSeq" id="WP_017581955.1">
    <property type="nucleotide sequence ID" value="NZ_BAAAKM010000037.1"/>
</dbReference>
<protein>
    <submittedName>
        <fullName evidence="3">Uncharacterized protein</fullName>
    </submittedName>
</protein>
<dbReference type="Proteomes" id="UP000579647">
    <property type="component" value="Unassembled WGS sequence"/>
</dbReference>
<comment type="caution">
    <text evidence="3">The sequence shown here is derived from an EMBL/GenBank/DDBJ whole genome shotgun (WGS) entry which is preliminary data.</text>
</comment>
<organism evidence="3 4">
    <name type="scientific">Nocardiopsis metallicus</name>
    <dbReference type="NCBI Taxonomy" id="179819"/>
    <lineage>
        <taxon>Bacteria</taxon>
        <taxon>Bacillati</taxon>
        <taxon>Actinomycetota</taxon>
        <taxon>Actinomycetes</taxon>
        <taxon>Streptosporangiales</taxon>
        <taxon>Nocardiopsidaceae</taxon>
        <taxon>Nocardiopsis</taxon>
    </lineage>
</organism>
<accession>A0A840WVT0</accession>
<evidence type="ECO:0000313" key="4">
    <source>
        <dbReference type="Proteomes" id="UP000579647"/>
    </source>
</evidence>
<keyword evidence="2" id="KW-0472">Membrane</keyword>
<proteinExistence type="predicted"/>
<keyword evidence="4" id="KW-1185">Reference proteome</keyword>
<keyword evidence="2" id="KW-0812">Transmembrane</keyword>
<sequence length="63" mass="6851">MTQNNDPNLDPDPAGTTQHFRRFVDDNPEPEEAPRRPILPLVLAGVGVVLTIGIIIALVMAFS</sequence>
<keyword evidence="2" id="KW-1133">Transmembrane helix</keyword>